<accession>A0AAJ4ZGI8</accession>
<dbReference type="EMBL" id="UGSJ01000001">
    <property type="protein sequence ID" value="SUA92836.1"/>
    <property type="molecule type" value="Genomic_DNA"/>
</dbReference>
<sequence length="408" mass="43228">MFSISGAGAPRSQPPATTSTSPPPTPSISTTTQSATLGADVRKVRQADGGARMPSSPRQPQSPHPTTVSPSTSTSTQPATVGVNVPPMHQAVQTCGCAELPIRPEAMPPLRNLALKPPFQGTSRQLDWFEAYQESFEQRVNAQALADILSMSTEHPQPYAIPPLILQMYSPPVPQTNVGALAGTPSSSVQQPQPFAVPAVPPLIFQMYAAPAPQANVGALAGMPSSSSQQPQLPETPAAKRQVAPQGASRGSGAGFMPLPAKKPHERLNIQILRALHDALTRDPDLDLTAWAQAHHLCAGTIKGYVSRGALTPEAQDRLDVANGKTSSLRRMSVDDLRALDAMLADGHNLSVSRWARARGLNANSARTFVRNGALTPAARRKLQNAEGGQPTEPWNAPMPFVKRRTGG</sequence>
<protein>
    <submittedName>
        <fullName evidence="2">Uncharacterized protein</fullName>
    </submittedName>
</protein>
<gene>
    <name evidence="2" type="ORF">NCTC13159_04375</name>
</gene>
<comment type="caution">
    <text evidence="2">The sequence shown here is derived from an EMBL/GenBank/DDBJ whole genome shotgun (WGS) entry which is preliminary data.</text>
</comment>
<name>A0AAJ4ZGI8_PANPU</name>
<reference evidence="2 3" key="1">
    <citation type="submission" date="2018-06" db="EMBL/GenBank/DDBJ databases">
        <authorList>
            <consortium name="Pathogen Informatics"/>
            <person name="Doyle S."/>
        </authorList>
    </citation>
    <scope>NUCLEOTIDE SEQUENCE [LARGE SCALE GENOMIC DNA]</scope>
    <source>
        <strain evidence="2 3">NCTC13159</strain>
    </source>
</reference>
<feature type="compositionally biased region" description="Low complexity" evidence="1">
    <location>
        <begin position="54"/>
        <end position="78"/>
    </location>
</feature>
<evidence type="ECO:0000313" key="2">
    <source>
        <dbReference type="EMBL" id="SUA92836.1"/>
    </source>
</evidence>
<dbReference type="AlphaFoldDB" id="A0AAJ4ZGI8"/>
<dbReference type="Proteomes" id="UP000254589">
    <property type="component" value="Unassembled WGS sequence"/>
</dbReference>
<proteinExistence type="predicted"/>
<feature type="region of interest" description="Disordered" evidence="1">
    <location>
        <begin position="220"/>
        <end position="253"/>
    </location>
</feature>
<feature type="region of interest" description="Disordered" evidence="1">
    <location>
        <begin position="1"/>
        <end position="83"/>
    </location>
</feature>
<feature type="compositionally biased region" description="Low complexity" evidence="1">
    <location>
        <begin position="224"/>
        <end position="233"/>
    </location>
</feature>
<evidence type="ECO:0000313" key="3">
    <source>
        <dbReference type="Proteomes" id="UP000254589"/>
    </source>
</evidence>
<feature type="compositionally biased region" description="Low complexity" evidence="1">
    <location>
        <begin position="27"/>
        <end position="36"/>
    </location>
</feature>
<organism evidence="2 3">
    <name type="scientific">Pandoraea pulmonicola</name>
    <dbReference type="NCBI Taxonomy" id="93221"/>
    <lineage>
        <taxon>Bacteria</taxon>
        <taxon>Pseudomonadati</taxon>
        <taxon>Pseudomonadota</taxon>
        <taxon>Betaproteobacteria</taxon>
        <taxon>Burkholderiales</taxon>
        <taxon>Burkholderiaceae</taxon>
        <taxon>Pandoraea</taxon>
    </lineage>
</organism>
<evidence type="ECO:0000256" key="1">
    <source>
        <dbReference type="SAM" id="MobiDB-lite"/>
    </source>
</evidence>
<feature type="region of interest" description="Disordered" evidence="1">
    <location>
        <begin position="383"/>
        <end position="408"/>
    </location>
</feature>